<evidence type="ECO:0000256" key="2">
    <source>
        <dbReference type="ARBA" id="ARBA00022803"/>
    </source>
</evidence>
<accession>K0STS4</accession>
<dbReference type="PANTHER" id="PTHR16263:SF4">
    <property type="entry name" value="TETRATRICOPEPTIDE REPEAT PROTEIN 38"/>
    <property type="match status" value="1"/>
</dbReference>
<gene>
    <name evidence="3" type="ORF">THAOC_08941</name>
</gene>
<dbReference type="PANTHER" id="PTHR16263">
    <property type="entry name" value="TETRATRICOPEPTIDE REPEAT PROTEIN 38"/>
    <property type="match status" value="1"/>
</dbReference>
<organism evidence="3 4">
    <name type="scientific">Thalassiosira oceanica</name>
    <name type="common">Marine diatom</name>
    <dbReference type="NCBI Taxonomy" id="159749"/>
    <lineage>
        <taxon>Eukaryota</taxon>
        <taxon>Sar</taxon>
        <taxon>Stramenopiles</taxon>
        <taxon>Ochrophyta</taxon>
        <taxon>Bacillariophyta</taxon>
        <taxon>Coscinodiscophyceae</taxon>
        <taxon>Thalassiosirophycidae</taxon>
        <taxon>Thalassiosirales</taxon>
        <taxon>Thalassiosiraceae</taxon>
        <taxon>Thalassiosira</taxon>
    </lineage>
</organism>
<evidence type="ECO:0000313" key="4">
    <source>
        <dbReference type="Proteomes" id="UP000266841"/>
    </source>
</evidence>
<proteinExistence type="predicted"/>
<evidence type="ECO:0000313" key="3">
    <source>
        <dbReference type="EMBL" id="EJK69768.1"/>
    </source>
</evidence>
<evidence type="ECO:0000256" key="1">
    <source>
        <dbReference type="ARBA" id="ARBA00022737"/>
    </source>
</evidence>
<keyword evidence="2" id="KW-0802">TPR repeat</keyword>
<dbReference type="eggNOG" id="ENOG502SM0E">
    <property type="taxonomic scope" value="Eukaryota"/>
</dbReference>
<comment type="caution">
    <text evidence="3">The sequence shown here is derived from an EMBL/GenBank/DDBJ whole genome shotgun (WGS) entry which is preliminary data.</text>
</comment>
<dbReference type="EMBL" id="AGNL01009594">
    <property type="protein sequence ID" value="EJK69768.1"/>
    <property type="molecule type" value="Genomic_DNA"/>
</dbReference>
<dbReference type="AlphaFoldDB" id="K0STS4"/>
<evidence type="ECO:0008006" key="5">
    <source>
        <dbReference type="Google" id="ProtNLM"/>
    </source>
</evidence>
<name>K0STS4_THAOC</name>
<sequence length="741" mass="80292">MQRIVGRSRPWRCGDGFGRAAAACGGWQPLNPSARSHMPPQRRQFPREFGSGVHQGDGGVIGKFGTSELLPNGVTRHLDFFGESVTFSRDASASTTTDVSDAVASLDNMMMCIISRGSANIHNGHDGEGPEARANHSSAMAWSDLLRHAGAWESREGSTSDGRSNTSAPMLAVAAVAPCLAQGGVNYVRRIDRLLSVSAERGPCLLKLAHEAASLRDAVTSVSKDTLQETYIYSQRERLHLHALHHLLQNKHRIALGSYLRILELCPGDLFALSLAIDVANAIGDSSAAMRAATNVSAYWAERDSGAINYAHPAVNLAAALVSVGLSSRASTAERLAETSLARDPDGSGGVAIWALVHCWGSEGRSSELISKLTADGAKCYEACGYLNFHAKMKAYGGISLLDRMGAGADRSAVRLYDGGMGLLLAYTGNSVEGLERGGEEVCLREKRLPKSVRREIAGSMFSGLFGRGEAKNEDQVTAESDSQKPKLIRRRTREDILCWLPPSPLDLSIATAFLLRLTLSEGISEQDERWYDLRAAWQMALEQNESAEEVSIDFMPGAMLAASLLIHPDDLHSNVNCVSPQLESAMIGLHRMGQLMMLGRTFRQAGVVKVDRAEQWRDALKYLARASDCLRWEIGGELVATTPFHIPTKEATSKIAWDFDLRQFLEYSVCHAALQVGDYESLCLARSICSEGITLRANCPEIWYRYSNVLEMLGDEVGAENARSASVSLGFGEGASAVSL</sequence>
<protein>
    <recommendedName>
        <fullName evidence="5">Tetratricopeptide repeat protein 38</fullName>
    </recommendedName>
</protein>
<dbReference type="OMA" id="SAMAWSD"/>
<dbReference type="Proteomes" id="UP000266841">
    <property type="component" value="Unassembled WGS sequence"/>
</dbReference>
<keyword evidence="4" id="KW-1185">Reference proteome</keyword>
<keyword evidence="1" id="KW-0677">Repeat</keyword>
<dbReference type="InterPro" id="IPR033891">
    <property type="entry name" value="TTC38"/>
</dbReference>
<dbReference type="OrthoDB" id="1427555at2759"/>
<reference evidence="3 4" key="1">
    <citation type="journal article" date="2012" name="Genome Biol.">
        <title>Genome and low-iron response of an oceanic diatom adapted to chronic iron limitation.</title>
        <authorList>
            <person name="Lommer M."/>
            <person name="Specht M."/>
            <person name="Roy A.S."/>
            <person name="Kraemer L."/>
            <person name="Andreson R."/>
            <person name="Gutowska M.A."/>
            <person name="Wolf J."/>
            <person name="Bergner S.V."/>
            <person name="Schilhabel M.B."/>
            <person name="Klostermeier U.C."/>
            <person name="Beiko R.G."/>
            <person name="Rosenstiel P."/>
            <person name="Hippler M."/>
            <person name="Laroche J."/>
        </authorList>
    </citation>
    <scope>NUCLEOTIDE SEQUENCE [LARGE SCALE GENOMIC DNA]</scope>
    <source>
        <strain evidence="3 4">CCMP1005</strain>
    </source>
</reference>